<evidence type="ECO:0000313" key="6">
    <source>
        <dbReference type="EMBL" id="MDN5214556.1"/>
    </source>
</evidence>
<dbReference type="PANTHER" id="PTHR43807">
    <property type="entry name" value="FI04487P"/>
    <property type="match status" value="1"/>
</dbReference>
<keyword evidence="3" id="KW-0808">Transferase</keyword>
<dbReference type="Pfam" id="PF00155">
    <property type="entry name" value="Aminotran_1_2"/>
    <property type="match status" value="1"/>
</dbReference>
<dbReference type="PANTHER" id="PTHR43807:SF20">
    <property type="entry name" value="FI04487P"/>
    <property type="match status" value="1"/>
</dbReference>
<comment type="caution">
    <text evidence="6">The sequence shown here is derived from an EMBL/GenBank/DDBJ whole genome shotgun (WGS) entry which is preliminary data.</text>
</comment>
<dbReference type="RefSeq" id="WP_346759895.1">
    <property type="nucleotide sequence ID" value="NZ_JAUJEB010000005.1"/>
</dbReference>
<dbReference type="NCBIfam" id="NF006569">
    <property type="entry name" value="PRK09082.1"/>
    <property type="match status" value="1"/>
</dbReference>
<sequence>MSTQSPFPSKLPEVGTTIFTVMSKMALDFNAINLSQGFPDFEISAELQNLVTDYMGKGHNQYAPMAGVPDLLNSISRKLKQTHNIEVDEKNEITITAGATEALYATIAAIVKPGDEVLVIEPAYDAYVPAVRLNGGKPVLIPMDIPDFTINWDRVAHHITGRTKLIIINTPHNPTGTILEEDDLSALAGIVAKHGIYVLSDEVYEHIIFDGEVHQSVLKHPGLRERSIAVYSFGKTFHATGWKIGYSVAPPSITREIRKVHQFLTFSVNTPIQYALATFLEDKKNYEGQDRFFQQKRDYFLEQMQTSRFVPVTSKGTYFQLFSYKNYGNRPDREMAEWLTQEIGVASIPISVFYQDKTDNHYLRFCFGKNDQTLKKGAEILCRI</sequence>
<comment type="cofactor">
    <cofactor evidence="1">
        <name>pyridoxal 5'-phosphate</name>
        <dbReference type="ChEBI" id="CHEBI:597326"/>
    </cofactor>
</comment>
<dbReference type="InterPro" id="IPR015421">
    <property type="entry name" value="PyrdxlP-dep_Trfase_major"/>
</dbReference>
<dbReference type="GO" id="GO:0008483">
    <property type="term" value="F:transaminase activity"/>
    <property type="evidence" value="ECO:0007669"/>
    <property type="project" value="UniProtKB-KW"/>
</dbReference>
<dbReference type="InterPro" id="IPR051326">
    <property type="entry name" value="Kynurenine-oxoglutarate_AT"/>
</dbReference>
<dbReference type="InterPro" id="IPR004839">
    <property type="entry name" value="Aminotransferase_I/II_large"/>
</dbReference>
<evidence type="ECO:0000256" key="1">
    <source>
        <dbReference type="ARBA" id="ARBA00001933"/>
    </source>
</evidence>
<feature type="domain" description="Aminotransferase class I/classII large" evidence="5">
    <location>
        <begin position="32"/>
        <end position="380"/>
    </location>
</feature>
<accession>A0ABT8LBZ1</accession>
<keyword evidence="4" id="KW-0663">Pyridoxal phosphate</keyword>
<dbReference type="Gene3D" id="3.40.640.10">
    <property type="entry name" value="Type I PLP-dependent aspartate aminotransferase-like (Major domain)"/>
    <property type="match status" value="1"/>
</dbReference>
<dbReference type="EMBL" id="JAUJEB010000005">
    <property type="protein sequence ID" value="MDN5214556.1"/>
    <property type="molecule type" value="Genomic_DNA"/>
</dbReference>
<gene>
    <name evidence="6" type="ORF">QQ020_20925</name>
</gene>
<dbReference type="Proteomes" id="UP001172083">
    <property type="component" value="Unassembled WGS sequence"/>
</dbReference>
<evidence type="ECO:0000256" key="4">
    <source>
        <dbReference type="ARBA" id="ARBA00022898"/>
    </source>
</evidence>
<dbReference type="InterPro" id="IPR015424">
    <property type="entry name" value="PyrdxlP-dep_Trfase"/>
</dbReference>
<evidence type="ECO:0000256" key="3">
    <source>
        <dbReference type="ARBA" id="ARBA00022679"/>
    </source>
</evidence>
<evidence type="ECO:0000256" key="2">
    <source>
        <dbReference type="ARBA" id="ARBA00022576"/>
    </source>
</evidence>
<dbReference type="Gene3D" id="3.90.1150.10">
    <property type="entry name" value="Aspartate Aminotransferase, domain 1"/>
    <property type="match status" value="1"/>
</dbReference>
<proteinExistence type="predicted"/>
<dbReference type="InterPro" id="IPR015422">
    <property type="entry name" value="PyrdxlP-dep_Trfase_small"/>
</dbReference>
<evidence type="ECO:0000259" key="5">
    <source>
        <dbReference type="Pfam" id="PF00155"/>
    </source>
</evidence>
<keyword evidence="7" id="KW-1185">Reference proteome</keyword>
<dbReference type="SUPFAM" id="SSF53383">
    <property type="entry name" value="PLP-dependent transferases"/>
    <property type="match status" value="1"/>
</dbReference>
<dbReference type="CDD" id="cd00609">
    <property type="entry name" value="AAT_like"/>
    <property type="match status" value="1"/>
</dbReference>
<organism evidence="6 7">
    <name type="scientific">Agaribacillus aureus</name>
    <dbReference type="NCBI Taxonomy" id="3051825"/>
    <lineage>
        <taxon>Bacteria</taxon>
        <taxon>Pseudomonadati</taxon>
        <taxon>Bacteroidota</taxon>
        <taxon>Cytophagia</taxon>
        <taxon>Cytophagales</taxon>
        <taxon>Splendidivirgaceae</taxon>
        <taxon>Agaribacillus</taxon>
    </lineage>
</organism>
<name>A0ABT8LBZ1_9BACT</name>
<evidence type="ECO:0000313" key="7">
    <source>
        <dbReference type="Proteomes" id="UP001172083"/>
    </source>
</evidence>
<protein>
    <submittedName>
        <fullName evidence="6">Methionine aminotransferase</fullName>
    </submittedName>
</protein>
<reference evidence="6" key="1">
    <citation type="submission" date="2023-06" db="EMBL/GenBank/DDBJ databases">
        <title>Genomic of Agaribacillus aureum.</title>
        <authorList>
            <person name="Wang G."/>
        </authorList>
    </citation>
    <scope>NUCLEOTIDE SEQUENCE</scope>
    <source>
        <strain evidence="6">BMA12</strain>
    </source>
</reference>
<keyword evidence="2 6" id="KW-0032">Aminotransferase</keyword>